<keyword evidence="4" id="KW-1185">Reference proteome</keyword>
<organism evidence="3 4">
    <name type="scientific">Skeletonema marinoi</name>
    <dbReference type="NCBI Taxonomy" id="267567"/>
    <lineage>
        <taxon>Eukaryota</taxon>
        <taxon>Sar</taxon>
        <taxon>Stramenopiles</taxon>
        <taxon>Ochrophyta</taxon>
        <taxon>Bacillariophyta</taxon>
        <taxon>Coscinodiscophyceae</taxon>
        <taxon>Thalassiosirophycidae</taxon>
        <taxon>Thalassiosirales</taxon>
        <taxon>Skeletonemataceae</taxon>
        <taxon>Skeletonema</taxon>
        <taxon>Skeletonema marinoi-dohrnii complex</taxon>
    </lineage>
</organism>
<name>A0AAD8Y2S9_9STRA</name>
<evidence type="ECO:0000256" key="1">
    <source>
        <dbReference type="SAM" id="MobiDB-lite"/>
    </source>
</evidence>
<evidence type="ECO:0000313" key="4">
    <source>
        <dbReference type="Proteomes" id="UP001224775"/>
    </source>
</evidence>
<feature type="compositionally biased region" description="Basic and acidic residues" evidence="1">
    <location>
        <begin position="67"/>
        <end position="77"/>
    </location>
</feature>
<accession>A0AAD8Y2S9</accession>
<feature type="chain" id="PRO_5041952139" evidence="2">
    <location>
        <begin position="26"/>
        <end position="187"/>
    </location>
</feature>
<feature type="compositionally biased region" description="Low complexity" evidence="1">
    <location>
        <begin position="88"/>
        <end position="97"/>
    </location>
</feature>
<dbReference type="AlphaFoldDB" id="A0AAD8Y2S9"/>
<keyword evidence="2" id="KW-0732">Signal</keyword>
<feature type="region of interest" description="Disordered" evidence="1">
    <location>
        <begin position="61"/>
        <end position="114"/>
    </location>
</feature>
<comment type="caution">
    <text evidence="3">The sequence shown here is derived from an EMBL/GenBank/DDBJ whole genome shotgun (WGS) entry which is preliminary data.</text>
</comment>
<evidence type="ECO:0000256" key="2">
    <source>
        <dbReference type="SAM" id="SignalP"/>
    </source>
</evidence>
<feature type="region of interest" description="Disordered" evidence="1">
    <location>
        <begin position="162"/>
        <end position="187"/>
    </location>
</feature>
<evidence type="ECO:0000313" key="3">
    <source>
        <dbReference type="EMBL" id="KAK1737765.1"/>
    </source>
</evidence>
<sequence length="187" mass="21005">MKNFTTAFTVLLATIGLITLGVVDASSVNNNKKSLLRGSRAVEEETSASVYSADYNDGGEDYDFVEDDHHNDNGKDYNDEEEESSLYQNNQRNQRNRWTNPAADRTNGVGNKQADRINGRGIGICWACNGVPITQWCRCRDGPRKNWRKGGNMADRWVHRVRKDRPRPRGNVNDGVGNEQVDGMALE</sequence>
<reference evidence="3" key="1">
    <citation type="submission" date="2023-06" db="EMBL/GenBank/DDBJ databases">
        <title>Survivors Of The Sea: Transcriptome response of Skeletonema marinoi to long-term dormancy.</title>
        <authorList>
            <person name="Pinder M.I.M."/>
            <person name="Kourtchenko O."/>
            <person name="Robertson E.K."/>
            <person name="Larsson T."/>
            <person name="Maumus F."/>
            <person name="Osuna-Cruz C.M."/>
            <person name="Vancaester E."/>
            <person name="Stenow R."/>
            <person name="Vandepoele K."/>
            <person name="Ploug H."/>
            <person name="Bruchert V."/>
            <person name="Godhe A."/>
            <person name="Topel M."/>
        </authorList>
    </citation>
    <scope>NUCLEOTIDE SEQUENCE</scope>
    <source>
        <strain evidence="3">R05AC</strain>
    </source>
</reference>
<gene>
    <name evidence="3" type="ORF">QTG54_011537</name>
</gene>
<proteinExistence type="predicted"/>
<protein>
    <submittedName>
        <fullName evidence="3">Uncharacterized protein</fullName>
    </submittedName>
</protein>
<dbReference type="EMBL" id="JATAAI010000023">
    <property type="protein sequence ID" value="KAK1737765.1"/>
    <property type="molecule type" value="Genomic_DNA"/>
</dbReference>
<dbReference type="Proteomes" id="UP001224775">
    <property type="component" value="Unassembled WGS sequence"/>
</dbReference>
<feature type="signal peptide" evidence="2">
    <location>
        <begin position="1"/>
        <end position="25"/>
    </location>
</feature>